<name>A0A485LLV4_9STRA</name>
<dbReference type="SMART" id="SM00220">
    <property type="entry name" value="S_TKc"/>
    <property type="match status" value="1"/>
</dbReference>
<evidence type="ECO:0000313" key="5">
    <source>
        <dbReference type="EMBL" id="KAF0685018.1"/>
    </source>
</evidence>
<dbReference type="EMBL" id="CAADRA010007249">
    <property type="protein sequence ID" value="VFT99695.1"/>
    <property type="molecule type" value="Genomic_DNA"/>
</dbReference>
<organism evidence="6 7">
    <name type="scientific">Aphanomyces stellatus</name>
    <dbReference type="NCBI Taxonomy" id="120398"/>
    <lineage>
        <taxon>Eukaryota</taxon>
        <taxon>Sar</taxon>
        <taxon>Stramenopiles</taxon>
        <taxon>Oomycota</taxon>
        <taxon>Saprolegniomycetes</taxon>
        <taxon>Saprolegniales</taxon>
        <taxon>Verrucalvaceae</taxon>
        <taxon>Aphanomyces</taxon>
    </lineage>
</organism>
<feature type="signal peptide" evidence="3">
    <location>
        <begin position="1"/>
        <end position="19"/>
    </location>
</feature>
<feature type="domain" description="Protein kinase" evidence="4">
    <location>
        <begin position="553"/>
        <end position="822"/>
    </location>
</feature>
<dbReference type="AlphaFoldDB" id="A0A485LLV4"/>
<keyword evidence="3" id="KW-0732">Signal</keyword>
<reference evidence="5" key="2">
    <citation type="submission" date="2019-06" db="EMBL/GenBank/DDBJ databases">
        <title>Genomics analysis of Aphanomyces spp. identifies a new class of oomycete effector associated with host adaptation.</title>
        <authorList>
            <person name="Gaulin E."/>
        </authorList>
    </citation>
    <scope>NUCLEOTIDE SEQUENCE</scope>
    <source>
        <strain evidence="5">CBS 578.67</strain>
    </source>
</reference>
<evidence type="ECO:0000313" key="6">
    <source>
        <dbReference type="EMBL" id="VFT99695.1"/>
    </source>
</evidence>
<dbReference type="Gene3D" id="1.10.510.10">
    <property type="entry name" value="Transferase(Phosphotransferase) domain 1"/>
    <property type="match status" value="1"/>
</dbReference>
<dbReference type="SUPFAM" id="SSF52058">
    <property type="entry name" value="L domain-like"/>
    <property type="match status" value="1"/>
</dbReference>
<dbReference type="SUPFAM" id="SSF56112">
    <property type="entry name" value="Protein kinase-like (PK-like)"/>
    <property type="match status" value="1"/>
</dbReference>
<keyword evidence="2" id="KW-1133">Transmembrane helix</keyword>
<feature type="chain" id="PRO_5033826611" evidence="3">
    <location>
        <begin position="20"/>
        <end position="825"/>
    </location>
</feature>
<dbReference type="Gene3D" id="3.80.10.10">
    <property type="entry name" value="Ribonuclease Inhibitor"/>
    <property type="match status" value="1"/>
</dbReference>
<feature type="compositionally biased region" description="Low complexity" evidence="1">
    <location>
        <begin position="84"/>
        <end position="97"/>
    </location>
</feature>
<accession>A0A485LLV4</accession>
<dbReference type="GO" id="GO:0005524">
    <property type="term" value="F:ATP binding"/>
    <property type="evidence" value="ECO:0007669"/>
    <property type="project" value="InterPro"/>
</dbReference>
<keyword evidence="2" id="KW-0472">Membrane</keyword>
<dbReference type="InterPro" id="IPR000719">
    <property type="entry name" value="Prot_kinase_dom"/>
</dbReference>
<dbReference type="GO" id="GO:0004672">
    <property type="term" value="F:protein kinase activity"/>
    <property type="evidence" value="ECO:0007669"/>
    <property type="project" value="InterPro"/>
</dbReference>
<dbReference type="Proteomes" id="UP000332933">
    <property type="component" value="Unassembled WGS sequence"/>
</dbReference>
<gene>
    <name evidence="6" type="primary">Aste57867_23047</name>
    <name evidence="5" type="ORF">As57867_022976</name>
    <name evidence="6" type="ORF">ASTE57867_23047</name>
</gene>
<dbReference type="PANTHER" id="PTHR48007">
    <property type="entry name" value="LEUCINE-RICH REPEAT RECEPTOR-LIKE PROTEIN KINASE PXC1"/>
    <property type="match status" value="1"/>
</dbReference>
<proteinExistence type="predicted"/>
<dbReference type="InterPro" id="IPR032675">
    <property type="entry name" value="LRR_dom_sf"/>
</dbReference>
<keyword evidence="2" id="KW-0812">Transmembrane</keyword>
<dbReference type="EMBL" id="VJMH01007223">
    <property type="protein sequence ID" value="KAF0685018.1"/>
    <property type="molecule type" value="Genomic_DNA"/>
</dbReference>
<reference evidence="6 7" key="1">
    <citation type="submission" date="2019-03" db="EMBL/GenBank/DDBJ databases">
        <authorList>
            <person name="Gaulin E."/>
            <person name="Dumas B."/>
        </authorList>
    </citation>
    <scope>NUCLEOTIDE SEQUENCE [LARGE SCALE GENOMIC DNA]</scope>
    <source>
        <strain evidence="6">CBS 568.67</strain>
    </source>
</reference>
<feature type="transmembrane region" description="Helical" evidence="2">
    <location>
        <begin position="488"/>
        <end position="507"/>
    </location>
</feature>
<dbReference type="InterPro" id="IPR046959">
    <property type="entry name" value="PRK1-6/SRF4-like"/>
</dbReference>
<feature type="region of interest" description="Disordered" evidence="1">
    <location>
        <begin position="58"/>
        <end position="97"/>
    </location>
</feature>
<dbReference type="InterPro" id="IPR011009">
    <property type="entry name" value="Kinase-like_dom_sf"/>
</dbReference>
<dbReference type="PROSITE" id="PS50011">
    <property type="entry name" value="PROTEIN_KINASE_DOM"/>
    <property type="match status" value="1"/>
</dbReference>
<evidence type="ECO:0000256" key="3">
    <source>
        <dbReference type="SAM" id="SignalP"/>
    </source>
</evidence>
<dbReference type="InterPro" id="IPR001245">
    <property type="entry name" value="Ser-Thr/Tyr_kinase_cat_dom"/>
</dbReference>
<dbReference type="CDD" id="cd00180">
    <property type="entry name" value="PKc"/>
    <property type="match status" value="1"/>
</dbReference>
<feature type="compositionally biased region" description="Basic residues" evidence="1">
    <location>
        <begin position="66"/>
        <end position="83"/>
    </location>
</feature>
<sequence length="825" mass="90011">MTVGMRVAILVVYLHAAATMFLAGATSHRKGHHVTEAVNHRDPSPPLFLTRDEAKRFDRSITQKPNLKHAKKTTRKHRSRRGRSAGPSSPSSPASSGAFTALSTQFALDGQHTTRVGACNAQLTLTACELTGTASPKSCVTQKAADGSCAVEFVREKDVYTHMFNEKFYYMETSPGNPSDFAVSGLDVPLIIHALPANAQHLDFNFLKSLTMEHVVIPEGVQVLRLANDNLRGYPVAGFQNLTLPSTMTRIALRANKLETFDPSNWTHLRSLRDIFVQNNLLQDLGKVTYPPSVTTLNLRNNVLRAFTGTVLPTQLRVLELGSNHIPSISVLPIGNLINLTRLELSHNKELVNLTQHDTLPPNLQILNLHGCSIATIDRGFTLPSTLLNLDLKDNNLTSIWHLQLPSSLVSLTLAGNPLTNMSVTPNTFRVLQQLTHFDGPTSVTPCSTGFQAQLVFKVRLCVPLSAMPAFVAQGSASDTRQSFHTTILPILLASVVVAGVVALFVVSTQRRRDNNHVVHSPNKDDLRSPLPPLDSMSHYEIADTHGGSLSAYSSTDDGGDGSNASSSSSYTLTMQGSTVVLREEDCPTALQSLAKWAIPAEWFSDVSSLGGSLLRARCDQRVVVLHPLLDNQVDMAQLLGTLTTLRHPSIVSFCGVTWNDSDETTLVFEYMTGGTLTDLFRRGRRLSYPQKLRLARAVAQALACIHAHGSVHSNISSDMVLLHGATGMPKLRLPLTIDASHDGVWYAPEQRLHHHPSNAATDVYGFGVLLTALDQEAALVALAFTPKCHDDWRALGERCLRETPSLRPTMEDVVLTLSTMLEGV</sequence>
<dbReference type="Pfam" id="PF07714">
    <property type="entry name" value="PK_Tyr_Ser-Thr"/>
    <property type="match status" value="1"/>
</dbReference>
<evidence type="ECO:0000256" key="1">
    <source>
        <dbReference type="SAM" id="MobiDB-lite"/>
    </source>
</evidence>
<dbReference type="PANTHER" id="PTHR48007:SF4">
    <property type="entry name" value="LEUCINE-RICH REPEAT RECEPTOR-LIKE PROTEIN KINASE PXC1"/>
    <property type="match status" value="1"/>
</dbReference>
<evidence type="ECO:0000259" key="4">
    <source>
        <dbReference type="PROSITE" id="PS50011"/>
    </source>
</evidence>
<dbReference type="OrthoDB" id="10027416at2759"/>
<evidence type="ECO:0000313" key="7">
    <source>
        <dbReference type="Proteomes" id="UP000332933"/>
    </source>
</evidence>
<keyword evidence="7" id="KW-1185">Reference proteome</keyword>
<evidence type="ECO:0000256" key="2">
    <source>
        <dbReference type="SAM" id="Phobius"/>
    </source>
</evidence>
<protein>
    <submittedName>
        <fullName evidence="6">Aste57867_23047 protein</fullName>
    </submittedName>
</protein>
<feature type="region of interest" description="Disordered" evidence="1">
    <location>
        <begin position="551"/>
        <end position="571"/>
    </location>
</feature>